<evidence type="ECO:0008006" key="7">
    <source>
        <dbReference type="Google" id="ProtNLM"/>
    </source>
</evidence>
<sequence>AMYSASYSYGGGESLNLVAEEIRNPSKNLPRAAILGILIVIVIYLLTNVAYLAVMTRLELLAAEAVAV</sequence>
<evidence type="ECO:0000256" key="3">
    <source>
        <dbReference type="ARBA" id="ARBA00022989"/>
    </source>
</evidence>
<dbReference type="GO" id="GO:0015179">
    <property type="term" value="F:L-amino acid transmembrane transporter activity"/>
    <property type="evidence" value="ECO:0007669"/>
    <property type="project" value="TreeGrafter"/>
</dbReference>
<accession>A0A0B6XTP2</accession>
<comment type="subcellular location">
    <subcellularLocation>
        <location evidence="1">Membrane</location>
        <topology evidence="1">Multi-pass membrane protein</topology>
    </subcellularLocation>
</comment>
<dbReference type="InterPro" id="IPR002293">
    <property type="entry name" value="AA/rel_permease1"/>
</dbReference>
<protein>
    <recommendedName>
        <fullName evidence="7">Amino acid permease/ SLC12A domain-containing protein</fullName>
    </recommendedName>
</protein>
<keyword evidence="4 5" id="KW-0472">Membrane</keyword>
<feature type="transmembrane region" description="Helical" evidence="5">
    <location>
        <begin position="32"/>
        <end position="54"/>
    </location>
</feature>
<dbReference type="PANTHER" id="PTHR11785:SF512">
    <property type="entry name" value="SOBREMESA, ISOFORM B"/>
    <property type="match status" value="1"/>
</dbReference>
<dbReference type="GO" id="GO:0016020">
    <property type="term" value="C:membrane"/>
    <property type="evidence" value="ECO:0007669"/>
    <property type="project" value="UniProtKB-SubCell"/>
</dbReference>
<proteinExistence type="predicted"/>
<organism evidence="6">
    <name type="scientific">Arion vulgaris</name>
    <dbReference type="NCBI Taxonomy" id="1028688"/>
    <lineage>
        <taxon>Eukaryota</taxon>
        <taxon>Metazoa</taxon>
        <taxon>Spiralia</taxon>
        <taxon>Lophotrochozoa</taxon>
        <taxon>Mollusca</taxon>
        <taxon>Gastropoda</taxon>
        <taxon>Heterobranchia</taxon>
        <taxon>Euthyneura</taxon>
        <taxon>Panpulmonata</taxon>
        <taxon>Eupulmonata</taxon>
        <taxon>Stylommatophora</taxon>
        <taxon>Helicina</taxon>
        <taxon>Arionoidea</taxon>
        <taxon>Arionidae</taxon>
        <taxon>Arion</taxon>
    </lineage>
</organism>
<gene>
    <name evidence="6" type="primary">ORF1242</name>
</gene>
<feature type="non-terminal residue" evidence="6">
    <location>
        <position position="68"/>
    </location>
</feature>
<dbReference type="EMBL" id="HACG01000517">
    <property type="protein sequence ID" value="CEK47382.1"/>
    <property type="molecule type" value="Transcribed_RNA"/>
</dbReference>
<keyword evidence="2 5" id="KW-0812">Transmembrane</keyword>
<dbReference type="InterPro" id="IPR050598">
    <property type="entry name" value="AminoAcid_Transporter"/>
</dbReference>
<evidence type="ECO:0000313" key="6">
    <source>
        <dbReference type="EMBL" id="CEK47382.1"/>
    </source>
</evidence>
<dbReference type="PANTHER" id="PTHR11785">
    <property type="entry name" value="AMINO ACID TRANSPORTER"/>
    <property type="match status" value="1"/>
</dbReference>
<dbReference type="Gene3D" id="1.20.1740.10">
    <property type="entry name" value="Amino acid/polyamine transporter I"/>
    <property type="match status" value="1"/>
</dbReference>
<dbReference type="Pfam" id="PF13520">
    <property type="entry name" value="AA_permease_2"/>
    <property type="match status" value="1"/>
</dbReference>
<evidence type="ECO:0000256" key="5">
    <source>
        <dbReference type="SAM" id="Phobius"/>
    </source>
</evidence>
<evidence type="ECO:0000256" key="4">
    <source>
        <dbReference type="ARBA" id="ARBA00023136"/>
    </source>
</evidence>
<keyword evidence="3 5" id="KW-1133">Transmembrane helix</keyword>
<name>A0A0B6XTP2_9EUPU</name>
<dbReference type="AlphaFoldDB" id="A0A0B6XTP2"/>
<feature type="non-terminal residue" evidence="6">
    <location>
        <position position="1"/>
    </location>
</feature>
<evidence type="ECO:0000256" key="2">
    <source>
        <dbReference type="ARBA" id="ARBA00022692"/>
    </source>
</evidence>
<evidence type="ECO:0000256" key="1">
    <source>
        <dbReference type="ARBA" id="ARBA00004141"/>
    </source>
</evidence>
<reference evidence="6" key="1">
    <citation type="submission" date="2014-12" db="EMBL/GenBank/DDBJ databases">
        <title>Insight into the proteome of Arion vulgaris.</title>
        <authorList>
            <person name="Aradska J."/>
            <person name="Bulat T."/>
            <person name="Smidak R."/>
            <person name="Sarate P."/>
            <person name="Gangsoo J."/>
            <person name="Sialana F."/>
            <person name="Bilban M."/>
            <person name="Lubec G."/>
        </authorList>
    </citation>
    <scope>NUCLEOTIDE SEQUENCE</scope>
    <source>
        <tissue evidence="6">Skin</tissue>
    </source>
</reference>